<evidence type="ECO:0000256" key="1">
    <source>
        <dbReference type="ARBA" id="ARBA00023015"/>
    </source>
</evidence>
<keyword evidence="9" id="KW-1185">Reference proteome</keyword>
<evidence type="ECO:0000259" key="6">
    <source>
        <dbReference type="PROSITE" id="PS51077"/>
    </source>
</evidence>
<dbReference type="InterPro" id="IPR014757">
    <property type="entry name" value="Tscrpt_reg_IclR_C"/>
</dbReference>
<dbReference type="Pfam" id="PF09339">
    <property type="entry name" value="HTH_IclR"/>
    <property type="match status" value="1"/>
</dbReference>
<evidence type="ECO:0000259" key="7">
    <source>
        <dbReference type="PROSITE" id="PS51078"/>
    </source>
</evidence>
<dbReference type="Gene3D" id="3.30.450.40">
    <property type="match status" value="1"/>
</dbReference>
<dbReference type="Pfam" id="PF01614">
    <property type="entry name" value="IclR_C"/>
    <property type="match status" value="1"/>
</dbReference>
<dbReference type="PROSITE" id="PS51077">
    <property type="entry name" value="HTH_ICLR"/>
    <property type="match status" value="1"/>
</dbReference>
<evidence type="ECO:0000256" key="2">
    <source>
        <dbReference type="ARBA" id="ARBA00023125"/>
    </source>
</evidence>
<feature type="domain" description="IclR-ED" evidence="7">
    <location>
        <begin position="68"/>
        <end position="241"/>
    </location>
</feature>
<proteinExistence type="predicted"/>
<accession>A0ABP6WGN1</accession>
<feature type="domain" description="HTH iclR-type" evidence="6">
    <location>
        <begin position="6"/>
        <end position="67"/>
    </location>
</feature>
<evidence type="ECO:0000256" key="4">
    <source>
        <dbReference type="ARBA" id="ARBA00040379"/>
    </source>
</evidence>
<comment type="caution">
    <text evidence="8">The sequence shown here is derived from an EMBL/GenBank/DDBJ whole genome shotgun (WGS) entry which is preliminary data.</text>
</comment>
<protein>
    <recommendedName>
        <fullName evidence="4">HTH-type transcriptional repressor AllR</fullName>
    </recommendedName>
    <alternativeName>
        <fullName evidence="5">Negative regulator of allantoin and glyoxylate utilization operons</fullName>
    </alternativeName>
</protein>
<dbReference type="InterPro" id="IPR005471">
    <property type="entry name" value="Tscrpt_reg_IclR_N"/>
</dbReference>
<sequence length="241" mass="26019">MMHKKIGSQDKVFALLSALAAVGAPITARELAELTGLPLSSTYRYLSILTRWALVQEREVGRYAPGPMAVQLAVGFEQRNSLLTWARPLLEQLAERSGESAALMMATGDRVLCVEMIDSSQPLRCCYQKGQSQPLLQGASAKVLLAFMADDERDHALADLAQAERAVLFGTLATIREQGYAVSEGEIDPGVWGVSAPVFGSRDNLLGAISLMAPAERADSGAAQWLRWTCETAARLGSMLH</sequence>
<evidence type="ECO:0000313" key="9">
    <source>
        <dbReference type="Proteomes" id="UP001500795"/>
    </source>
</evidence>
<reference evidence="9" key="1">
    <citation type="journal article" date="2019" name="Int. J. Syst. Evol. Microbiol.">
        <title>The Global Catalogue of Microorganisms (GCM) 10K type strain sequencing project: providing services to taxonomists for standard genome sequencing and annotation.</title>
        <authorList>
            <consortium name="The Broad Institute Genomics Platform"/>
            <consortium name="The Broad Institute Genome Sequencing Center for Infectious Disease"/>
            <person name="Wu L."/>
            <person name="Ma J."/>
        </authorList>
    </citation>
    <scope>NUCLEOTIDE SEQUENCE [LARGE SCALE GENOMIC DNA]</scope>
    <source>
        <strain evidence="9">JCM 17110</strain>
    </source>
</reference>
<dbReference type="InterPro" id="IPR029016">
    <property type="entry name" value="GAF-like_dom_sf"/>
</dbReference>
<evidence type="ECO:0000313" key="8">
    <source>
        <dbReference type="EMBL" id="GAA3551455.1"/>
    </source>
</evidence>
<dbReference type="PROSITE" id="PS51078">
    <property type="entry name" value="ICLR_ED"/>
    <property type="match status" value="1"/>
</dbReference>
<dbReference type="PANTHER" id="PTHR30136:SF24">
    <property type="entry name" value="HTH-TYPE TRANSCRIPTIONAL REPRESSOR ALLR"/>
    <property type="match status" value="1"/>
</dbReference>
<keyword evidence="1" id="KW-0805">Transcription regulation</keyword>
<evidence type="ECO:0000256" key="5">
    <source>
        <dbReference type="ARBA" id="ARBA00042627"/>
    </source>
</evidence>
<dbReference type="Gene3D" id="1.10.10.10">
    <property type="entry name" value="Winged helix-like DNA-binding domain superfamily/Winged helix DNA-binding domain"/>
    <property type="match status" value="1"/>
</dbReference>
<dbReference type="SUPFAM" id="SSF46785">
    <property type="entry name" value="Winged helix' DNA-binding domain"/>
    <property type="match status" value="1"/>
</dbReference>
<dbReference type="InterPro" id="IPR036390">
    <property type="entry name" value="WH_DNA-bd_sf"/>
</dbReference>
<evidence type="ECO:0000256" key="3">
    <source>
        <dbReference type="ARBA" id="ARBA00023163"/>
    </source>
</evidence>
<dbReference type="SUPFAM" id="SSF55781">
    <property type="entry name" value="GAF domain-like"/>
    <property type="match status" value="1"/>
</dbReference>
<gene>
    <name evidence="8" type="ORF">GCM10022394_34570</name>
</gene>
<dbReference type="EMBL" id="BAABCX010000009">
    <property type="protein sequence ID" value="GAA3551455.1"/>
    <property type="molecule type" value="Genomic_DNA"/>
</dbReference>
<dbReference type="SMART" id="SM00346">
    <property type="entry name" value="HTH_ICLR"/>
    <property type="match status" value="1"/>
</dbReference>
<keyword evidence="3" id="KW-0804">Transcription</keyword>
<dbReference type="Proteomes" id="UP001500795">
    <property type="component" value="Unassembled WGS sequence"/>
</dbReference>
<dbReference type="PANTHER" id="PTHR30136">
    <property type="entry name" value="HELIX-TURN-HELIX TRANSCRIPTIONAL REGULATOR, ICLR FAMILY"/>
    <property type="match status" value="1"/>
</dbReference>
<dbReference type="InterPro" id="IPR036388">
    <property type="entry name" value="WH-like_DNA-bd_sf"/>
</dbReference>
<dbReference type="InterPro" id="IPR050707">
    <property type="entry name" value="HTH_MetabolicPath_Reg"/>
</dbReference>
<organism evidence="8 9">
    <name type="scientific">Zobellella aerophila</name>
    <dbReference type="NCBI Taxonomy" id="870480"/>
    <lineage>
        <taxon>Bacteria</taxon>
        <taxon>Pseudomonadati</taxon>
        <taxon>Pseudomonadota</taxon>
        <taxon>Gammaproteobacteria</taxon>
        <taxon>Aeromonadales</taxon>
        <taxon>Aeromonadaceae</taxon>
        <taxon>Zobellella</taxon>
    </lineage>
</organism>
<name>A0ABP6WGN1_9GAMM</name>
<keyword evidence="2" id="KW-0238">DNA-binding</keyword>